<reference evidence="2" key="1">
    <citation type="journal article" date="2020" name="New Phytol.">
        <title>Comparative genomics reveals dynamic genome evolution in host specialist ectomycorrhizal fungi.</title>
        <authorList>
            <person name="Lofgren L.A."/>
            <person name="Nguyen N.H."/>
            <person name="Vilgalys R."/>
            <person name="Ruytinx J."/>
            <person name="Liao H.L."/>
            <person name="Branco S."/>
            <person name="Kuo A."/>
            <person name="LaButti K."/>
            <person name="Lipzen A."/>
            <person name="Andreopoulos W."/>
            <person name="Pangilinan J."/>
            <person name="Riley R."/>
            <person name="Hundley H."/>
            <person name="Na H."/>
            <person name="Barry K."/>
            <person name="Grigoriev I.V."/>
            <person name="Stajich J.E."/>
            <person name="Kennedy P.G."/>
        </authorList>
    </citation>
    <scope>NUCLEOTIDE SEQUENCE</scope>
    <source>
        <strain evidence="2">S12</strain>
    </source>
</reference>
<sequence length="100" mass="10707">KRPKTNASTAAVAPATAAAVCGVGPTSTLFSNTTPIDEPPITTVNIAAQAKQPPRDTKVAASDVWYFMWAVDSPKKPDKMPENQPRLKNKPDSPYVACRL</sequence>
<dbReference type="OrthoDB" id="2690212at2759"/>
<evidence type="ECO:0000256" key="1">
    <source>
        <dbReference type="SAM" id="MobiDB-lite"/>
    </source>
</evidence>
<dbReference type="EMBL" id="JABBWE010000062">
    <property type="protein sequence ID" value="KAG1789047.1"/>
    <property type="molecule type" value="Genomic_DNA"/>
</dbReference>
<dbReference type="Proteomes" id="UP000719766">
    <property type="component" value="Unassembled WGS sequence"/>
</dbReference>
<feature type="non-terminal residue" evidence="2">
    <location>
        <position position="100"/>
    </location>
</feature>
<dbReference type="GeneID" id="64589976"/>
<proteinExistence type="predicted"/>
<evidence type="ECO:0000313" key="3">
    <source>
        <dbReference type="Proteomes" id="UP000719766"/>
    </source>
</evidence>
<name>A0A9P7DCY1_9AGAM</name>
<protein>
    <submittedName>
        <fullName evidence="2">Uncharacterized protein</fullName>
    </submittedName>
</protein>
<comment type="caution">
    <text evidence="2">The sequence shown here is derived from an EMBL/GenBank/DDBJ whole genome shotgun (WGS) entry which is preliminary data.</text>
</comment>
<feature type="region of interest" description="Disordered" evidence="1">
    <location>
        <begin position="74"/>
        <end position="100"/>
    </location>
</feature>
<keyword evidence="3" id="KW-1185">Reference proteome</keyword>
<accession>A0A9P7DCY1</accession>
<gene>
    <name evidence="2" type="ORF">HD556DRAFT_1192771</name>
</gene>
<dbReference type="AlphaFoldDB" id="A0A9P7DCY1"/>
<organism evidence="2 3">
    <name type="scientific">Suillus plorans</name>
    <dbReference type="NCBI Taxonomy" id="116603"/>
    <lineage>
        <taxon>Eukaryota</taxon>
        <taxon>Fungi</taxon>
        <taxon>Dikarya</taxon>
        <taxon>Basidiomycota</taxon>
        <taxon>Agaricomycotina</taxon>
        <taxon>Agaricomycetes</taxon>
        <taxon>Agaricomycetidae</taxon>
        <taxon>Boletales</taxon>
        <taxon>Suillineae</taxon>
        <taxon>Suillaceae</taxon>
        <taxon>Suillus</taxon>
    </lineage>
</organism>
<evidence type="ECO:0000313" key="2">
    <source>
        <dbReference type="EMBL" id="KAG1789047.1"/>
    </source>
</evidence>
<feature type="non-terminal residue" evidence="2">
    <location>
        <position position="1"/>
    </location>
</feature>
<dbReference type="RefSeq" id="XP_041156183.1">
    <property type="nucleotide sequence ID" value="XM_041296212.1"/>
</dbReference>